<accession>A0ABR8MK61</accession>
<evidence type="ECO:0000256" key="11">
    <source>
        <dbReference type="HAMAP-Rule" id="MF_00276"/>
    </source>
</evidence>
<protein>
    <recommendedName>
        <fullName evidence="11">Potassium-transporting ATPase KdpC subunit</fullName>
    </recommendedName>
    <alternativeName>
        <fullName evidence="11">ATP phosphohydrolase [potassium-transporting] C chain</fullName>
    </alternativeName>
    <alternativeName>
        <fullName evidence="11">Potassium-binding and translocating subunit C</fullName>
    </alternativeName>
    <alternativeName>
        <fullName evidence="11">Potassium-translocating ATPase C chain</fullName>
    </alternativeName>
</protein>
<evidence type="ECO:0000256" key="3">
    <source>
        <dbReference type="ARBA" id="ARBA00022538"/>
    </source>
</evidence>
<keyword evidence="2 11" id="KW-1003">Cell membrane</keyword>
<evidence type="ECO:0000256" key="1">
    <source>
        <dbReference type="ARBA" id="ARBA00022448"/>
    </source>
</evidence>
<dbReference type="PANTHER" id="PTHR30042">
    <property type="entry name" value="POTASSIUM-TRANSPORTING ATPASE C CHAIN"/>
    <property type="match status" value="1"/>
</dbReference>
<comment type="function">
    <text evidence="11">Part of the high-affinity ATP-driven potassium transport (or Kdp) system, which catalyzes the hydrolysis of ATP coupled with the electrogenic transport of potassium into the cytoplasm. This subunit acts as a catalytic chaperone that increases the ATP-binding affinity of the ATP-hydrolyzing subunit KdpB by the formation of a transient KdpB/KdpC/ATP ternary complex.</text>
</comment>
<proteinExistence type="inferred from homology"/>
<comment type="subunit">
    <text evidence="11">The system is composed of three essential subunits: KdpA, KdpB and KdpC.</text>
</comment>
<comment type="subcellular location">
    <subcellularLocation>
        <location evidence="11">Cell membrane</location>
        <topology evidence="11">Single-pass membrane protein</topology>
    </subcellularLocation>
</comment>
<keyword evidence="10 11" id="KW-0472">Membrane</keyword>
<keyword evidence="6 11" id="KW-0067">ATP-binding</keyword>
<dbReference type="InterPro" id="IPR003820">
    <property type="entry name" value="KdpC"/>
</dbReference>
<dbReference type="PANTHER" id="PTHR30042:SF2">
    <property type="entry name" value="POTASSIUM-TRANSPORTING ATPASE KDPC SUBUNIT"/>
    <property type="match status" value="1"/>
</dbReference>
<dbReference type="HAMAP" id="MF_00276">
    <property type="entry name" value="KdpC"/>
    <property type="match status" value="1"/>
</dbReference>
<evidence type="ECO:0000313" key="13">
    <source>
        <dbReference type="EMBL" id="MBD3916422.1"/>
    </source>
</evidence>
<keyword evidence="1 11" id="KW-0813">Transport</keyword>
<evidence type="ECO:0000256" key="6">
    <source>
        <dbReference type="ARBA" id="ARBA00022840"/>
    </source>
</evidence>
<keyword evidence="4 11" id="KW-0812">Transmembrane</keyword>
<dbReference type="Pfam" id="PF02669">
    <property type="entry name" value="KdpC"/>
    <property type="match status" value="1"/>
</dbReference>
<keyword evidence="3 11" id="KW-0633">Potassium transport</keyword>
<keyword evidence="14" id="KW-1185">Reference proteome</keyword>
<evidence type="ECO:0000256" key="4">
    <source>
        <dbReference type="ARBA" id="ARBA00022692"/>
    </source>
</evidence>
<name>A0ABR8MK61_9ACTN</name>
<evidence type="ECO:0000256" key="5">
    <source>
        <dbReference type="ARBA" id="ARBA00022741"/>
    </source>
</evidence>
<evidence type="ECO:0000256" key="9">
    <source>
        <dbReference type="ARBA" id="ARBA00023065"/>
    </source>
</evidence>
<feature type="region of interest" description="Disordered" evidence="12">
    <location>
        <begin position="112"/>
        <end position="131"/>
    </location>
</feature>
<reference evidence="13 14" key="1">
    <citation type="submission" date="2020-09" db="EMBL/GenBank/DDBJ databases">
        <title>novel species in genus Nocardioides.</title>
        <authorList>
            <person name="Zhang G."/>
        </authorList>
    </citation>
    <scope>NUCLEOTIDE SEQUENCE [LARGE SCALE GENOMIC DNA]</scope>
    <source>
        <strain evidence="13 14">19197</strain>
    </source>
</reference>
<evidence type="ECO:0000256" key="12">
    <source>
        <dbReference type="SAM" id="MobiDB-lite"/>
    </source>
</evidence>
<keyword evidence="8 11" id="KW-1133">Transmembrane helix</keyword>
<gene>
    <name evidence="11 13" type="primary">kdpC</name>
    <name evidence="13" type="ORF">IEZ25_17530</name>
</gene>
<dbReference type="PIRSF" id="PIRSF001296">
    <property type="entry name" value="K_ATPase_KdpC"/>
    <property type="match status" value="1"/>
</dbReference>
<keyword evidence="9 11" id="KW-0406">Ion transport</keyword>
<comment type="caution">
    <text evidence="13">The sequence shown here is derived from an EMBL/GenBank/DDBJ whole genome shotgun (WGS) entry which is preliminary data.</text>
</comment>
<evidence type="ECO:0000313" key="14">
    <source>
        <dbReference type="Proteomes" id="UP000649289"/>
    </source>
</evidence>
<keyword evidence="7 11" id="KW-0630">Potassium</keyword>
<organism evidence="13 14">
    <name type="scientific">Nocardioides hwasunensis</name>
    <dbReference type="NCBI Taxonomy" id="397258"/>
    <lineage>
        <taxon>Bacteria</taxon>
        <taxon>Bacillati</taxon>
        <taxon>Actinomycetota</taxon>
        <taxon>Actinomycetes</taxon>
        <taxon>Propionibacteriales</taxon>
        <taxon>Nocardioidaceae</taxon>
        <taxon>Nocardioides</taxon>
    </lineage>
</organism>
<evidence type="ECO:0000256" key="8">
    <source>
        <dbReference type="ARBA" id="ARBA00022989"/>
    </source>
</evidence>
<dbReference type="NCBIfam" id="TIGR00681">
    <property type="entry name" value="kdpC"/>
    <property type="match status" value="1"/>
</dbReference>
<evidence type="ECO:0000256" key="7">
    <source>
        <dbReference type="ARBA" id="ARBA00022958"/>
    </source>
</evidence>
<evidence type="ECO:0000256" key="2">
    <source>
        <dbReference type="ARBA" id="ARBA00022475"/>
    </source>
</evidence>
<evidence type="ECO:0000256" key="10">
    <source>
        <dbReference type="ARBA" id="ARBA00023136"/>
    </source>
</evidence>
<sequence length="199" mass="20597">MTHLLSDLARQSLAALRLLVVMTVVLGVGYPAAVWAAGQVVADRADGQPVRLDGHVVGSRLIGQQFDGDQWFHGRPSPNDYDTLASAPSNLGPSNPDLLAGIEERRSEVAAREGVAPADVPPDALTASGSGLDPDISPAYARIQVARVARANGLPVAEVARLVTAHTDGRSLGFLGEPTVDVLGLNLAIATTVADRGGD</sequence>
<dbReference type="RefSeq" id="WP_191200737.1">
    <property type="nucleotide sequence ID" value="NZ_BAAAPA010000001.1"/>
</dbReference>
<comment type="similarity">
    <text evidence="11">Belongs to the KdpC family.</text>
</comment>
<dbReference type="Proteomes" id="UP000649289">
    <property type="component" value="Unassembled WGS sequence"/>
</dbReference>
<keyword evidence="5 11" id="KW-0547">Nucleotide-binding</keyword>
<dbReference type="NCBIfam" id="NF001454">
    <property type="entry name" value="PRK00315.1"/>
    <property type="match status" value="1"/>
</dbReference>
<dbReference type="EMBL" id="JACXYY010000007">
    <property type="protein sequence ID" value="MBD3916422.1"/>
    <property type="molecule type" value="Genomic_DNA"/>
</dbReference>